<dbReference type="EMBL" id="HBJA01003826">
    <property type="protein sequence ID" value="CAE0790120.1"/>
    <property type="molecule type" value="Transcribed_RNA"/>
</dbReference>
<organism evidence="2">
    <name type="scientific">Eutreptiella gymnastica</name>
    <dbReference type="NCBI Taxonomy" id="73025"/>
    <lineage>
        <taxon>Eukaryota</taxon>
        <taxon>Discoba</taxon>
        <taxon>Euglenozoa</taxon>
        <taxon>Euglenida</taxon>
        <taxon>Spirocuta</taxon>
        <taxon>Euglenophyceae</taxon>
        <taxon>Eutreptiales</taxon>
        <taxon>Eutreptiaceae</taxon>
        <taxon>Eutreptiella</taxon>
    </lineage>
</organism>
<feature type="compositionally biased region" description="Low complexity" evidence="1">
    <location>
        <begin position="71"/>
        <end position="87"/>
    </location>
</feature>
<reference evidence="2" key="1">
    <citation type="submission" date="2021-01" db="EMBL/GenBank/DDBJ databases">
        <authorList>
            <person name="Corre E."/>
            <person name="Pelletier E."/>
            <person name="Niang G."/>
            <person name="Scheremetjew M."/>
            <person name="Finn R."/>
            <person name="Kale V."/>
            <person name="Holt S."/>
            <person name="Cochrane G."/>
            <person name="Meng A."/>
            <person name="Brown T."/>
            <person name="Cohen L."/>
        </authorList>
    </citation>
    <scope>NUCLEOTIDE SEQUENCE</scope>
    <source>
        <strain evidence="2">CCMP1594</strain>
    </source>
</reference>
<feature type="region of interest" description="Disordered" evidence="1">
    <location>
        <begin position="57"/>
        <end position="88"/>
    </location>
</feature>
<evidence type="ECO:0000313" key="2">
    <source>
        <dbReference type="EMBL" id="CAE0790120.1"/>
    </source>
</evidence>
<evidence type="ECO:0000256" key="1">
    <source>
        <dbReference type="SAM" id="MobiDB-lite"/>
    </source>
</evidence>
<sequence>MCAVCVGKELQPQCHRKKAGAHLQVKKREHALIAQEVRRPQAPKLNTVGLQQWLLKSPPPSAAHIEPERQNAATSSTSNAGSSSTSNRRVVHQYDWEADHSSVSGWMVRVARCQKGCRVGEKAEGDGELWLDVEEESGSTTQAFFSVACVHRWYQATHGIDHGSSYNLLVAFA</sequence>
<gene>
    <name evidence="2" type="ORF">EGYM00163_LOCUS1234</name>
</gene>
<proteinExistence type="predicted"/>
<accession>A0A7S4C8F9</accession>
<dbReference type="AlphaFoldDB" id="A0A7S4C8F9"/>
<protein>
    <submittedName>
        <fullName evidence="2">Uncharacterized protein</fullName>
    </submittedName>
</protein>
<name>A0A7S4C8F9_9EUGL</name>